<dbReference type="KEGG" id="eiv:EIN_428740"/>
<feature type="transmembrane region" description="Helical" evidence="7">
    <location>
        <begin position="43"/>
        <end position="66"/>
    </location>
</feature>
<sequence length="297" mass="34956">MIVTRIYKTLCQEVHNQMWFLISFSVMVVCGGTAVFYSHLTDIFIFEIWLYITWPWMCCCMVSLNASDPGRISSRAAYFSRHCSEKLKMIDIHLFGNNITAKYKKCYLQRPFCASCKFVRPLRVHHCRRSNCCVDRFDHWCSWVGNTIGSYNRKTFFVFLTITFFTDIVAALVCGIAVYKMFLKMLFGIVLKCPLLVLSFCIFSIVSFFICKLWAFHVKAMLHNYTTYEYIKNKDVNLPNPFVTIYVLFIYYQFIILPDSNDRDMTKECGQTSKNSFSFPTALVYIVNYRFFSLFSY</sequence>
<evidence type="ECO:0000259" key="8">
    <source>
        <dbReference type="Pfam" id="PF01529"/>
    </source>
</evidence>
<evidence type="ECO:0000313" key="10">
    <source>
        <dbReference type="Proteomes" id="UP000014680"/>
    </source>
</evidence>
<dbReference type="Pfam" id="PF01529">
    <property type="entry name" value="DHHC"/>
    <property type="match status" value="1"/>
</dbReference>
<feature type="transmembrane region" description="Helical" evidence="7">
    <location>
        <begin position="277"/>
        <end position="295"/>
    </location>
</feature>
<comment type="similarity">
    <text evidence="7">Belongs to the DHHC palmitoyltransferase family.</text>
</comment>
<name>A0A0A1UF90_ENTIV</name>
<accession>A0A0A1UF90</accession>
<dbReference type="GO" id="GO:0005783">
    <property type="term" value="C:endoplasmic reticulum"/>
    <property type="evidence" value="ECO:0007669"/>
    <property type="project" value="TreeGrafter"/>
</dbReference>
<keyword evidence="6 7" id="KW-0012">Acyltransferase</keyword>
<evidence type="ECO:0000256" key="3">
    <source>
        <dbReference type="ARBA" id="ARBA00022692"/>
    </source>
</evidence>
<feature type="transmembrane region" description="Helical" evidence="7">
    <location>
        <begin position="185"/>
        <end position="215"/>
    </location>
</feature>
<feature type="transmembrane region" description="Helical" evidence="7">
    <location>
        <begin position="236"/>
        <end position="257"/>
    </location>
</feature>
<keyword evidence="3 7" id="KW-0812">Transmembrane</keyword>
<evidence type="ECO:0000313" key="9">
    <source>
        <dbReference type="EMBL" id="ELP95148.1"/>
    </source>
</evidence>
<evidence type="ECO:0000256" key="6">
    <source>
        <dbReference type="ARBA" id="ARBA00023315"/>
    </source>
</evidence>
<dbReference type="VEuPathDB" id="AmoebaDB:EIN_428740"/>
<proteinExistence type="inferred from homology"/>
<gene>
    <name evidence="9" type="ORF">EIN_428740</name>
</gene>
<feature type="non-terminal residue" evidence="9">
    <location>
        <position position="297"/>
    </location>
</feature>
<keyword evidence="10" id="KW-1185">Reference proteome</keyword>
<dbReference type="GO" id="GO:0016020">
    <property type="term" value="C:membrane"/>
    <property type="evidence" value="ECO:0007669"/>
    <property type="project" value="UniProtKB-SubCell"/>
</dbReference>
<evidence type="ECO:0000256" key="2">
    <source>
        <dbReference type="ARBA" id="ARBA00022679"/>
    </source>
</evidence>
<evidence type="ECO:0000256" key="5">
    <source>
        <dbReference type="ARBA" id="ARBA00023136"/>
    </source>
</evidence>
<keyword evidence="2 7" id="KW-0808">Transferase</keyword>
<organism evidence="9 10">
    <name type="scientific">Entamoeba invadens IP1</name>
    <dbReference type="NCBI Taxonomy" id="370355"/>
    <lineage>
        <taxon>Eukaryota</taxon>
        <taxon>Amoebozoa</taxon>
        <taxon>Evosea</taxon>
        <taxon>Archamoebae</taxon>
        <taxon>Mastigamoebida</taxon>
        <taxon>Entamoebidae</taxon>
        <taxon>Entamoeba</taxon>
    </lineage>
</organism>
<keyword evidence="4 7" id="KW-1133">Transmembrane helix</keyword>
<dbReference type="EC" id="2.3.1.225" evidence="7"/>
<feature type="domain" description="Palmitoyltransferase DHHC" evidence="8">
    <location>
        <begin position="110"/>
        <end position="234"/>
    </location>
</feature>
<comment type="subcellular location">
    <subcellularLocation>
        <location evidence="1">Membrane</location>
        <topology evidence="1">Multi-pass membrane protein</topology>
    </subcellularLocation>
</comment>
<dbReference type="InterPro" id="IPR039859">
    <property type="entry name" value="PFA4/ZDH16/20/ERF2-like"/>
</dbReference>
<dbReference type="InterPro" id="IPR001594">
    <property type="entry name" value="Palmitoyltrfase_DHHC"/>
</dbReference>
<dbReference type="Proteomes" id="UP000014680">
    <property type="component" value="Unassembled WGS sequence"/>
</dbReference>
<keyword evidence="5 7" id="KW-0472">Membrane</keyword>
<comment type="domain">
    <text evidence="7">The DHHC domain is required for palmitoyltransferase activity.</text>
</comment>
<dbReference type="AlphaFoldDB" id="A0A0A1UF90"/>
<dbReference type="RefSeq" id="XP_004261919.1">
    <property type="nucleotide sequence ID" value="XM_004261871.1"/>
</dbReference>
<feature type="transmembrane region" description="Helical" evidence="7">
    <location>
        <begin position="156"/>
        <end position="179"/>
    </location>
</feature>
<feature type="transmembrane region" description="Helical" evidence="7">
    <location>
        <begin position="18"/>
        <end position="37"/>
    </location>
</feature>
<evidence type="ECO:0000256" key="4">
    <source>
        <dbReference type="ARBA" id="ARBA00022989"/>
    </source>
</evidence>
<reference evidence="9 10" key="1">
    <citation type="submission" date="2012-10" db="EMBL/GenBank/DDBJ databases">
        <authorList>
            <person name="Zafar N."/>
            <person name="Inman J."/>
            <person name="Hall N."/>
            <person name="Lorenzi H."/>
            <person name="Caler E."/>
        </authorList>
    </citation>
    <scope>NUCLEOTIDE SEQUENCE [LARGE SCALE GENOMIC DNA]</scope>
    <source>
        <strain evidence="9 10">IP1</strain>
    </source>
</reference>
<comment type="catalytic activity">
    <reaction evidence="7">
        <text>L-cysteinyl-[protein] + hexadecanoyl-CoA = S-hexadecanoyl-L-cysteinyl-[protein] + CoA</text>
        <dbReference type="Rhea" id="RHEA:36683"/>
        <dbReference type="Rhea" id="RHEA-COMP:10131"/>
        <dbReference type="Rhea" id="RHEA-COMP:11032"/>
        <dbReference type="ChEBI" id="CHEBI:29950"/>
        <dbReference type="ChEBI" id="CHEBI:57287"/>
        <dbReference type="ChEBI" id="CHEBI:57379"/>
        <dbReference type="ChEBI" id="CHEBI:74151"/>
        <dbReference type="EC" id="2.3.1.225"/>
    </reaction>
</comment>
<dbReference type="GO" id="GO:0005794">
    <property type="term" value="C:Golgi apparatus"/>
    <property type="evidence" value="ECO:0007669"/>
    <property type="project" value="TreeGrafter"/>
</dbReference>
<dbReference type="OMA" id="TGYSIYC"/>
<evidence type="ECO:0000256" key="7">
    <source>
        <dbReference type="RuleBase" id="RU079119"/>
    </source>
</evidence>
<evidence type="ECO:0000256" key="1">
    <source>
        <dbReference type="ARBA" id="ARBA00004141"/>
    </source>
</evidence>
<dbReference type="GO" id="GO:0019706">
    <property type="term" value="F:protein-cysteine S-palmitoyltransferase activity"/>
    <property type="evidence" value="ECO:0007669"/>
    <property type="project" value="UniProtKB-EC"/>
</dbReference>
<dbReference type="OrthoDB" id="4096362at2759"/>
<protein>
    <recommendedName>
        <fullName evidence="7">Palmitoyltransferase</fullName>
        <ecNumber evidence="7">2.3.1.225</ecNumber>
    </recommendedName>
</protein>
<dbReference type="PROSITE" id="PS50216">
    <property type="entry name" value="DHHC"/>
    <property type="match status" value="1"/>
</dbReference>
<dbReference type="GO" id="GO:0006612">
    <property type="term" value="P:protein targeting to membrane"/>
    <property type="evidence" value="ECO:0007669"/>
    <property type="project" value="TreeGrafter"/>
</dbReference>
<dbReference type="EMBL" id="KB206168">
    <property type="protein sequence ID" value="ELP95148.1"/>
    <property type="molecule type" value="Genomic_DNA"/>
</dbReference>
<dbReference type="PANTHER" id="PTHR22883">
    <property type="entry name" value="ZINC FINGER DHHC DOMAIN CONTAINING PROTEIN"/>
    <property type="match status" value="1"/>
</dbReference>
<dbReference type="GeneID" id="14894220"/>
<dbReference type="PANTHER" id="PTHR22883:SF446">
    <property type="entry name" value="ZDHHC-TYPE PALMITOYLTRANSFERASE 2-RELATED"/>
    <property type="match status" value="1"/>
</dbReference>